<name>A0A1I0U9S2_9NOCA</name>
<feature type="transmembrane region" description="Helical" evidence="1">
    <location>
        <begin position="35"/>
        <end position="56"/>
    </location>
</feature>
<feature type="transmembrane region" description="Helical" evidence="1">
    <location>
        <begin position="132"/>
        <end position="153"/>
    </location>
</feature>
<reference evidence="2 3" key="1">
    <citation type="submission" date="2016-10" db="EMBL/GenBank/DDBJ databases">
        <authorList>
            <person name="de Groot N.N."/>
        </authorList>
    </citation>
    <scope>NUCLEOTIDE SEQUENCE [LARGE SCALE GENOMIC DNA]</scope>
    <source>
        <strain evidence="2 3">DSM 44908</strain>
    </source>
</reference>
<dbReference type="EMBL" id="FOJN01000016">
    <property type="protein sequence ID" value="SFA60774.1"/>
    <property type="molecule type" value="Genomic_DNA"/>
</dbReference>
<accession>A0A1I0U9S2</accession>
<keyword evidence="1" id="KW-1133">Transmembrane helix</keyword>
<evidence type="ECO:0000313" key="2">
    <source>
        <dbReference type="EMBL" id="SFA60774.1"/>
    </source>
</evidence>
<organism evidence="2 3">
    <name type="scientific">Rhodococcoides kroppenstedtii</name>
    <dbReference type="NCBI Taxonomy" id="293050"/>
    <lineage>
        <taxon>Bacteria</taxon>
        <taxon>Bacillati</taxon>
        <taxon>Actinomycetota</taxon>
        <taxon>Actinomycetes</taxon>
        <taxon>Mycobacteriales</taxon>
        <taxon>Nocardiaceae</taxon>
        <taxon>Rhodococcoides</taxon>
    </lineage>
</organism>
<protein>
    <submittedName>
        <fullName evidence="2">Uncharacterized protein</fullName>
    </submittedName>
</protein>
<evidence type="ECO:0000313" key="3">
    <source>
        <dbReference type="Proteomes" id="UP000182054"/>
    </source>
</evidence>
<sequence>MVRWRRRVLRRVASFPLAARFIRLRADFRIDSADAFFVQMGMLTVAFFRGLDYVAMPADTVPAVLSSVERAAPLDTWGYLFILCAAVGAVGAHFGRWRVCAVGHGLLVAVYVVFGIGSLADVLERASLTDSSLFGFRTGLGWIVGAAVVHAALYRSSMNAWRSANAR</sequence>
<feature type="transmembrane region" description="Helical" evidence="1">
    <location>
        <begin position="76"/>
        <end position="94"/>
    </location>
</feature>
<keyword evidence="1" id="KW-0472">Membrane</keyword>
<evidence type="ECO:0000256" key="1">
    <source>
        <dbReference type="SAM" id="Phobius"/>
    </source>
</evidence>
<dbReference type="AlphaFoldDB" id="A0A1I0U9S2"/>
<proteinExistence type="predicted"/>
<feature type="transmembrane region" description="Helical" evidence="1">
    <location>
        <begin position="101"/>
        <end position="120"/>
    </location>
</feature>
<gene>
    <name evidence="2" type="ORF">SAMN05444374_11620</name>
</gene>
<dbReference type="Proteomes" id="UP000182054">
    <property type="component" value="Unassembled WGS sequence"/>
</dbReference>
<keyword evidence="1" id="KW-0812">Transmembrane</keyword>